<reference evidence="1 2" key="1">
    <citation type="journal article" date="2013" name="PLoS Genet.">
        <title>The genome and development-dependent transcriptomes of Pyronema confluens: a window into fungal evolution.</title>
        <authorList>
            <person name="Traeger S."/>
            <person name="Altegoer F."/>
            <person name="Freitag M."/>
            <person name="Gabaldon T."/>
            <person name="Kempken F."/>
            <person name="Kumar A."/>
            <person name="Marcet-Houben M."/>
            <person name="Poggeler S."/>
            <person name="Stajich J.E."/>
            <person name="Nowrousian M."/>
        </authorList>
    </citation>
    <scope>NUCLEOTIDE SEQUENCE [LARGE SCALE GENOMIC DNA]</scope>
    <source>
        <strain evidence="2">CBS 100304</strain>
        <tissue evidence="1">Vegetative mycelium</tissue>
    </source>
</reference>
<accession>U4LIK2</accession>
<dbReference type="AlphaFoldDB" id="U4LIK2"/>
<dbReference type="Proteomes" id="UP000018144">
    <property type="component" value="Unassembled WGS sequence"/>
</dbReference>
<evidence type="ECO:0000313" key="2">
    <source>
        <dbReference type="Proteomes" id="UP000018144"/>
    </source>
</evidence>
<keyword evidence="2" id="KW-1185">Reference proteome</keyword>
<dbReference type="EMBL" id="HF935702">
    <property type="protein sequence ID" value="CCX31919.1"/>
    <property type="molecule type" value="Genomic_DNA"/>
</dbReference>
<evidence type="ECO:0000313" key="1">
    <source>
        <dbReference type="EMBL" id="CCX31919.1"/>
    </source>
</evidence>
<name>U4LIK2_PYROM</name>
<protein>
    <submittedName>
        <fullName evidence="1">Uncharacterized protein</fullName>
    </submittedName>
</protein>
<gene>
    <name evidence="1" type="ORF">PCON_11996</name>
</gene>
<organism evidence="1 2">
    <name type="scientific">Pyronema omphalodes (strain CBS 100304)</name>
    <name type="common">Pyronema confluens</name>
    <dbReference type="NCBI Taxonomy" id="1076935"/>
    <lineage>
        <taxon>Eukaryota</taxon>
        <taxon>Fungi</taxon>
        <taxon>Dikarya</taxon>
        <taxon>Ascomycota</taxon>
        <taxon>Pezizomycotina</taxon>
        <taxon>Pezizomycetes</taxon>
        <taxon>Pezizales</taxon>
        <taxon>Pyronemataceae</taxon>
        <taxon>Pyronema</taxon>
    </lineage>
</organism>
<proteinExistence type="predicted"/>
<sequence length="34" mass="3795">MGGRPISPSATWFVRIRKRTARKFLSGFNGVETA</sequence>